<dbReference type="EC" id="2.1.1.107" evidence="15"/>
<comment type="pathway">
    <text evidence="15">Porphyrin-containing compound metabolism; siroheme biosynthesis; siroheme from sirohydrochlorin: step 1/1.</text>
</comment>
<feature type="domain" description="Siroheme synthase central" evidence="20">
    <location>
        <begin position="124"/>
        <end position="144"/>
    </location>
</feature>
<keyword evidence="5 15" id="KW-0808">Transferase</keyword>
<feature type="active site" description="Proton acceptor" evidence="15 16">
    <location>
        <position position="250"/>
    </location>
</feature>
<evidence type="ECO:0000313" key="22">
    <source>
        <dbReference type="Proteomes" id="UP000218327"/>
    </source>
</evidence>
<dbReference type="GO" id="GO:0009236">
    <property type="term" value="P:cobalamin biosynthetic process"/>
    <property type="evidence" value="ECO:0007669"/>
    <property type="project" value="UniProtKB-UniRule"/>
</dbReference>
<evidence type="ECO:0000256" key="8">
    <source>
        <dbReference type="ARBA" id="ARBA00023027"/>
    </source>
</evidence>
<feature type="region of interest" description="Precorrin-2 dehydrogenase / sirohydrochlorin ferrochelatase" evidence="15">
    <location>
        <begin position="1"/>
        <end position="203"/>
    </location>
</feature>
<dbReference type="Gene3D" id="1.10.8.210">
    <property type="entry name" value="Sirohaem synthase, dimerisation domain"/>
    <property type="match status" value="1"/>
</dbReference>
<feature type="binding site" evidence="15">
    <location>
        <begin position="22"/>
        <end position="23"/>
    </location>
    <ligand>
        <name>NAD(+)</name>
        <dbReference type="ChEBI" id="CHEBI:57540"/>
    </ligand>
</feature>
<protein>
    <recommendedName>
        <fullName evidence="15">Siroheme synthase</fullName>
    </recommendedName>
    <domain>
        <recommendedName>
            <fullName evidence="15">Uroporphyrinogen-III C-methyltransferase</fullName>
            <shortName evidence="15">Urogen III methylase</shortName>
            <ecNumber evidence="15">2.1.1.107</ecNumber>
        </recommendedName>
        <alternativeName>
            <fullName evidence="15">SUMT</fullName>
        </alternativeName>
        <alternativeName>
            <fullName evidence="15">Uroporphyrinogen III methylase</fullName>
            <shortName evidence="15">UROM</shortName>
        </alternativeName>
    </domain>
    <domain>
        <recommendedName>
            <fullName evidence="15">Precorrin-2 dehydrogenase</fullName>
            <ecNumber evidence="15">1.3.1.76</ecNumber>
        </recommendedName>
    </domain>
    <domain>
        <recommendedName>
            <fullName evidence="15">Sirohydrochlorin ferrochelatase</fullName>
            <ecNumber evidence="15">4.99.1.4</ecNumber>
        </recommendedName>
    </domain>
</protein>
<gene>
    <name evidence="21" type="primary">cobA</name>
    <name evidence="15" type="synonym">cysG</name>
    <name evidence="21" type="ORF">COA96_06130</name>
</gene>
<keyword evidence="3 15" id="KW-0169">Cobalamin biosynthesis</keyword>
<dbReference type="HAMAP" id="MF_01646">
    <property type="entry name" value="Siroheme_synth"/>
    <property type="match status" value="1"/>
</dbReference>
<dbReference type="AlphaFoldDB" id="A0A2A5B3G1"/>
<evidence type="ECO:0000256" key="9">
    <source>
        <dbReference type="ARBA" id="ARBA00023239"/>
    </source>
</evidence>
<dbReference type="Proteomes" id="UP000218327">
    <property type="component" value="Unassembled WGS sequence"/>
</dbReference>
<dbReference type="Gene3D" id="3.40.1010.10">
    <property type="entry name" value="Cobalt-precorrin-4 Transmethylase, Domain 1"/>
    <property type="match status" value="1"/>
</dbReference>
<comment type="pathway">
    <text evidence="14 15">Cofactor biosynthesis; adenosylcobalamin biosynthesis; precorrin-2 from uroporphyrinogen III: step 1/1.</text>
</comment>
<feature type="binding site" evidence="15">
    <location>
        <position position="227"/>
    </location>
    <ligand>
        <name>S-adenosyl-L-methionine</name>
        <dbReference type="ChEBI" id="CHEBI:59789"/>
    </ligand>
</feature>
<comment type="similarity">
    <text evidence="15">In the C-terminal section; belongs to the precorrin methyltransferase family.</text>
</comment>
<dbReference type="NCBIfam" id="TIGR01470">
    <property type="entry name" value="cysG_Nterm"/>
    <property type="match status" value="1"/>
</dbReference>
<organism evidence="21 22">
    <name type="scientific">SAR86 cluster bacterium</name>
    <dbReference type="NCBI Taxonomy" id="2030880"/>
    <lineage>
        <taxon>Bacteria</taxon>
        <taxon>Pseudomonadati</taxon>
        <taxon>Pseudomonadota</taxon>
        <taxon>Gammaproteobacteria</taxon>
        <taxon>SAR86 cluster</taxon>
    </lineage>
</organism>
<dbReference type="InterPro" id="IPR014777">
    <property type="entry name" value="4pyrrole_Mease_sub1"/>
</dbReference>
<keyword evidence="8 15" id="KW-0520">NAD</keyword>
<comment type="pathway">
    <text evidence="1 15">Porphyrin-containing compound metabolism; siroheme biosynthesis; sirohydrochlorin from precorrin-2: step 1/1.</text>
</comment>
<dbReference type="NCBIfam" id="NF007922">
    <property type="entry name" value="PRK10637.1"/>
    <property type="match status" value="1"/>
</dbReference>
<dbReference type="GO" id="GO:0051287">
    <property type="term" value="F:NAD binding"/>
    <property type="evidence" value="ECO:0007669"/>
    <property type="project" value="InterPro"/>
</dbReference>
<evidence type="ECO:0000256" key="16">
    <source>
        <dbReference type="PIRSR" id="PIRSR036426-1"/>
    </source>
</evidence>
<dbReference type="GO" id="GO:0032259">
    <property type="term" value="P:methylation"/>
    <property type="evidence" value="ECO:0007669"/>
    <property type="project" value="UniProtKB-KW"/>
</dbReference>
<dbReference type="InterPro" id="IPR006367">
    <property type="entry name" value="Sirohaem_synthase_N"/>
</dbReference>
<comment type="catalytic activity">
    <reaction evidence="15">
        <text>siroheme + 2 H(+) = sirohydrochlorin + Fe(2+)</text>
        <dbReference type="Rhea" id="RHEA:24360"/>
        <dbReference type="ChEBI" id="CHEBI:15378"/>
        <dbReference type="ChEBI" id="CHEBI:29033"/>
        <dbReference type="ChEBI" id="CHEBI:58351"/>
        <dbReference type="ChEBI" id="CHEBI:60052"/>
        <dbReference type="EC" id="4.99.1.4"/>
    </reaction>
</comment>
<dbReference type="UniPathway" id="UPA00148">
    <property type="reaction ID" value="UER00211"/>
</dbReference>
<reference evidence="22" key="1">
    <citation type="submission" date="2017-08" db="EMBL/GenBank/DDBJ databases">
        <title>A dynamic microbial community with high functional redundancy inhabits the cold, oxic subseafloor aquifer.</title>
        <authorList>
            <person name="Tully B.J."/>
            <person name="Wheat C.G."/>
            <person name="Glazer B.T."/>
            <person name="Huber J.A."/>
        </authorList>
    </citation>
    <scope>NUCLEOTIDE SEQUENCE [LARGE SCALE GENOMIC DNA]</scope>
</reference>
<dbReference type="InterPro" id="IPR006366">
    <property type="entry name" value="CobA/CysG_C"/>
</dbReference>
<dbReference type="EMBL" id="NVVJ01000013">
    <property type="protein sequence ID" value="PCJ26073.1"/>
    <property type="molecule type" value="Genomic_DNA"/>
</dbReference>
<dbReference type="Gene3D" id="3.40.50.720">
    <property type="entry name" value="NAD(P)-binding Rossmann-like Domain"/>
    <property type="match status" value="1"/>
</dbReference>
<evidence type="ECO:0000313" key="21">
    <source>
        <dbReference type="EMBL" id="PCJ26073.1"/>
    </source>
</evidence>
<keyword evidence="11 15" id="KW-0511">Multifunctional enzyme</keyword>
<feature type="binding site" evidence="15">
    <location>
        <position position="385"/>
    </location>
    <ligand>
        <name>S-adenosyl-L-methionine</name>
        <dbReference type="ChEBI" id="CHEBI:59789"/>
    </ligand>
</feature>
<feature type="binding site" evidence="15">
    <location>
        <position position="308"/>
    </location>
    <ligand>
        <name>S-adenosyl-L-methionine</name>
        <dbReference type="ChEBI" id="CHEBI:59789"/>
    </ligand>
</feature>
<evidence type="ECO:0000256" key="12">
    <source>
        <dbReference type="ARBA" id="ARBA00025705"/>
    </source>
</evidence>
<feature type="active site" description="Proton donor" evidence="15 16">
    <location>
        <position position="272"/>
    </location>
</feature>
<evidence type="ECO:0000256" key="5">
    <source>
        <dbReference type="ARBA" id="ARBA00022679"/>
    </source>
</evidence>
<dbReference type="InterPro" id="IPR028281">
    <property type="entry name" value="Sirohaem_synthase_central"/>
</dbReference>
<feature type="domain" description="Tetrapyrrole methylase" evidence="18">
    <location>
        <begin position="220"/>
        <end position="428"/>
    </location>
</feature>
<dbReference type="InterPro" id="IPR037115">
    <property type="entry name" value="Sirohaem_synt_dimer_dom_sf"/>
</dbReference>
<proteinExistence type="inferred from homology"/>
<name>A0A2A5B3G1_9GAMM</name>
<dbReference type="InterPro" id="IPR003043">
    <property type="entry name" value="Uropor_MeTrfase_CS"/>
</dbReference>
<evidence type="ECO:0000256" key="4">
    <source>
        <dbReference type="ARBA" id="ARBA00022603"/>
    </source>
</evidence>
<comment type="similarity">
    <text evidence="2 17">Belongs to the precorrin methyltransferase family.</text>
</comment>
<evidence type="ECO:0000256" key="17">
    <source>
        <dbReference type="RuleBase" id="RU003960"/>
    </source>
</evidence>
<evidence type="ECO:0000256" key="7">
    <source>
        <dbReference type="ARBA" id="ARBA00023002"/>
    </source>
</evidence>
<dbReference type="EC" id="4.99.1.4" evidence="15"/>
<dbReference type="PROSITE" id="PS00840">
    <property type="entry name" value="SUMT_2"/>
    <property type="match status" value="1"/>
</dbReference>
<evidence type="ECO:0000256" key="2">
    <source>
        <dbReference type="ARBA" id="ARBA00005879"/>
    </source>
</evidence>
<dbReference type="Gene3D" id="3.30.950.10">
    <property type="entry name" value="Methyltransferase, Cobalt-precorrin-4 Transmethylase, Domain 2"/>
    <property type="match status" value="1"/>
</dbReference>
<dbReference type="Pfam" id="PF00590">
    <property type="entry name" value="TP_methylase"/>
    <property type="match status" value="1"/>
</dbReference>
<dbReference type="GO" id="GO:0019354">
    <property type="term" value="P:siroheme biosynthetic process"/>
    <property type="evidence" value="ECO:0007669"/>
    <property type="project" value="UniProtKB-UniRule"/>
</dbReference>
<dbReference type="PIRSF" id="PIRSF036426">
    <property type="entry name" value="Sirohaem_synth"/>
    <property type="match status" value="1"/>
</dbReference>
<comment type="caution">
    <text evidence="21">The sequence shown here is derived from an EMBL/GenBank/DDBJ whole genome shotgun (WGS) entry which is preliminary data.</text>
</comment>
<evidence type="ECO:0000259" key="18">
    <source>
        <dbReference type="Pfam" id="PF00590"/>
    </source>
</evidence>
<dbReference type="SUPFAM" id="SSF75615">
    <property type="entry name" value="Siroheme synthase middle domains-like"/>
    <property type="match status" value="1"/>
</dbReference>
<dbReference type="NCBIfam" id="TIGR01469">
    <property type="entry name" value="cobA_cysG_Cterm"/>
    <property type="match status" value="1"/>
</dbReference>
<keyword evidence="9 15" id="KW-0456">Lyase</keyword>
<feature type="binding site" evidence="15">
    <location>
        <begin position="43"/>
        <end position="44"/>
    </location>
    <ligand>
        <name>NAD(+)</name>
        <dbReference type="ChEBI" id="CHEBI:57540"/>
    </ligand>
</feature>
<evidence type="ECO:0000259" key="20">
    <source>
        <dbReference type="Pfam" id="PF14824"/>
    </source>
</evidence>
<dbReference type="FunFam" id="3.40.1010.10:FF:000001">
    <property type="entry name" value="Siroheme synthase"/>
    <property type="match status" value="1"/>
</dbReference>
<comment type="catalytic activity">
    <reaction evidence="15">
        <text>uroporphyrinogen III + 2 S-adenosyl-L-methionine = precorrin-2 + 2 S-adenosyl-L-homocysteine + H(+)</text>
        <dbReference type="Rhea" id="RHEA:32459"/>
        <dbReference type="ChEBI" id="CHEBI:15378"/>
        <dbReference type="ChEBI" id="CHEBI:57308"/>
        <dbReference type="ChEBI" id="CHEBI:57856"/>
        <dbReference type="ChEBI" id="CHEBI:58827"/>
        <dbReference type="ChEBI" id="CHEBI:59789"/>
        <dbReference type="EC" id="2.1.1.107"/>
    </reaction>
</comment>
<comment type="pathway">
    <text evidence="15">Cofactor biosynthesis; adenosylcobalamin biosynthesis; sirohydrochlorin from precorrin-2: step 1/1.</text>
</comment>
<evidence type="ECO:0000256" key="10">
    <source>
        <dbReference type="ARBA" id="ARBA00023244"/>
    </source>
</evidence>
<dbReference type="Gene3D" id="3.30.160.110">
    <property type="entry name" value="Siroheme synthase, domain 2"/>
    <property type="match status" value="1"/>
</dbReference>
<dbReference type="SUPFAM" id="SSF51735">
    <property type="entry name" value="NAD(P)-binding Rossmann-fold domains"/>
    <property type="match status" value="1"/>
</dbReference>
<keyword evidence="4 15" id="KW-0489">Methyltransferase</keyword>
<evidence type="ECO:0000256" key="15">
    <source>
        <dbReference type="HAMAP-Rule" id="MF_01646"/>
    </source>
</evidence>
<accession>A0A2A5B3G1</accession>
<dbReference type="Pfam" id="PF13241">
    <property type="entry name" value="NAD_binding_7"/>
    <property type="match status" value="1"/>
</dbReference>
<dbReference type="GO" id="GO:0004851">
    <property type="term" value="F:uroporphyrin-III C-methyltransferase activity"/>
    <property type="evidence" value="ECO:0007669"/>
    <property type="project" value="UniProtKB-UniRule"/>
</dbReference>
<dbReference type="InterPro" id="IPR000878">
    <property type="entry name" value="4pyrrol_Mease"/>
</dbReference>
<dbReference type="InterPro" id="IPR019478">
    <property type="entry name" value="Sirohaem_synthase_dimer_dom"/>
</dbReference>
<dbReference type="Pfam" id="PF14824">
    <property type="entry name" value="Sirohm_synth_M"/>
    <property type="match status" value="1"/>
</dbReference>
<feature type="region of interest" description="Uroporphyrinogen-III C-methyltransferase" evidence="15">
    <location>
        <begin position="218"/>
        <end position="461"/>
    </location>
</feature>
<dbReference type="InterPro" id="IPR050161">
    <property type="entry name" value="Siro_Cobalamin_biosynth"/>
</dbReference>
<dbReference type="EC" id="1.3.1.76" evidence="15"/>
<keyword evidence="15" id="KW-0597">Phosphoprotein</keyword>
<keyword evidence="10 15" id="KW-0627">Porphyrin biosynthesis</keyword>
<keyword evidence="6 15" id="KW-0949">S-adenosyl-L-methionine</keyword>
<dbReference type="InterPro" id="IPR035996">
    <property type="entry name" value="4pyrrol_Methylase_sf"/>
</dbReference>
<dbReference type="CDD" id="cd11642">
    <property type="entry name" value="SUMT"/>
    <property type="match status" value="1"/>
</dbReference>
<evidence type="ECO:0000259" key="19">
    <source>
        <dbReference type="Pfam" id="PF10414"/>
    </source>
</evidence>
<dbReference type="InterPro" id="IPR014776">
    <property type="entry name" value="4pyrrole_Mease_sub2"/>
</dbReference>
<comment type="similarity">
    <text evidence="15">In the N-terminal section; belongs to the precorrin-2 dehydrogenase / sirohydrochlorin ferrochelatase family.</text>
</comment>
<feature type="domain" description="Sirohaem synthase dimerisation" evidence="19">
    <location>
        <begin position="151"/>
        <end position="207"/>
    </location>
</feature>
<evidence type="ECO:0000256" key="11">
    <source>
        <dbReference type="ARBA" id="ARBA00023268"/>
    </source>
</evidence>
<dbReference type="GO" id="GO:0043115">
    <property type="term" value="F:precorrin-2 dehydrogenase activity"/>
    <property type="evidence" value="ECO:0007669"/>
    <property type="project" value="UniProtKB-UniRule"/>
</dbReference>
<sequence length="461" mass="50108">MDQLPIFLTIKDRKCVIVGGGNIALRKAELLLLAGANLHVVATQVGEGLQKLCDDHAALVETKDYDASALKDAALVIAATDNQVLNRQVSLDAKELNIPVNVVDQPALCSFIMPAIVDRSPVIVAISSGGASPVLTRKIKELIETFLPERISALAKLLGSYRERVKNKLAKPADRARFWENILDSKVSELVYSSNDKAAAELIEQQLTDPNCSEAISGEVYLVGAGPGDPDLLTLRALRLMHKADVVLYDRLVSAEIMAKLRRDAQKIHVGKEQANHSVEQETINQMLVRFARDGKKVLRLKGGDPFIFGRGGEELETLTEAGVPFQIVPGITAASGCAAYAGIPLTHRDYAQSVRFVTGHTKEGAVALDWETLAKEQQTLVFYMGLSGLSEICKQLIDNGMEQSMPIALIQQGTTATQKVLVGDLSNMPMLAESKKVQAPTIIIVGRVVELQKKLSWFNV</sequence>
<dbReference type="InterPro" id="IPR012409">
    <property type="entry name" value="Sirohaem_synth"/>
</dbReference>
<dbReference type="PROSITE" id="PS00839">
    <property type="entry name" value="SUMT_1"/>
    <property type="match status" value="1"/>
</dbReference>
<evidence type="ECO:0000256" key="13">
    <source>
        <dbReference type="ARBA" id="ARBA00047561"/>
    </source>
</evidence>
<evidence type="ECO:0000256" key="1">
    <source>
        <dbReference type="ARBA" id="ARBA00005010"/>
    </source>
</evidence>
<comment type="function">
    <text evidence="15">Multifunctional enzyme that catalyzes the SAM-dependent methylations of uroporphyrinogen III at position C-2 and C-7 to form precorrin-2 via precorrin-1. Then it catalyzes the NAD-dependent ring dehydrogenation of precorrin-2 to yield sirohydrochlorin. Finally, it catalyzes the ferrochelation of sirohydrochlorin to yield siroheme.</text>
</comment>
<evidence type="ECO:0000256" key="6">
    <source>
        <dbReference type="ARBA" id="ARBA00022691"/>
    </source>
</evidence>
<feature type="binding site" evidence="15">
    <location>
        <begin position="333"/>
        <end position="334"/>
    </location>
    <ligand>
        <name>S-adenosyl-L-methionine</name>
        <dbReference type="ChEBI" id="CHEBI:59789"/>
    </ligand>
</feature>
<feature type="modified residue" description="Phosphoserine" evidence="15">
    <location>
        <position position="128"/>
    </location>
</feature>
<keyword evidence="7 15" id="KW-0560">Oxidoreductase</keyword>
<dbReference type="PANTHER" id="PTHR45790:SF1">
    <property type="entry name" value="SIROHEME SYNTHASE"/>
    <property type="match status" value="1"/>
</dbReference>
<dbReference type="UniPathway" id="UPA00262">
    <property type="reaction ID" value="UER00211"/>
</dbReference>
<dbReference type="InterPro" id="IPR036291">
    <property type="entry name" value="NAD(P)-bd_dom_sf"/>
</dbReference>
<dbReference type="SUPFAM" id="SSF53790">
    <property type="entry name" value="Tetrapyrrole methylase"/>
    <property type="match status" value="1"/>
</dbReference>
<evidence type="ECO:0000256" key="14">
    <source>
        <dbReference type="ARBA" id="ARBA00060548"/>
    </source>
</evidence>
<comment type="pathway">
    <text evidence="12 15">Porphyrin-containing compound metabolism; siroheme biosynthesis; precorrin-2 from uroporphyrinogen III: step 1/1.</text>
</comment>
<dbReference type="PANTHER" id="PTHR45790">
    <property type="entry name" value="SIROHEME SYNTHASE-RELATED"/>
    <property type="match status" value="1"/>
</dbReference>
<evidence type="ECO:0000256" key="3">
    <source>
        <dbReference type="ARBA" id="ARBA00022573"/>
    </source>
</evidence>
<dbReference type="Pfam" id="PF10414">
    <property type="entry name" value="CysG_dimeriser"/>
    <property type="match status" value="1"/>
</dbReference>
<dbReference type="FunFam" id="3.30.950.10:FF:000001">
    <property type="entry name" value="Siroheme synthase"/>
    <property type="match status" value="1"/>
</dbReference>
<feature type="binding site" evidence="15">
    <location>
        <position position="414"/>
    </location>
    <ligand>
        <name>S-adenosyl-L-methionine</name>
        <dbReference type="ChEBI" id="CHEBI:59789"/>
    </ligand>
</feature>
<comment type="catalytic activity">
    <reaction evidence="13 15">
        <text>precorrin-2 + NAD(+) = sirohydrochlorin + NADH + 2 H(+)</text>
        <dbReference type="Rhea" id="RHEA:15613"/>
        <dbReference type="ChEBI" id="CHEBI:15378"/>
        <dbReference type="ChEBI" id="CHEBI:57540"/>
        <dbReference type="ChEBI" id="CHEBI:57945"/>
        <dbReference type="ChEBI" id="CHEBI:58351"/>
        <dbReference type="ChEBI" id="CHEBI:58827"/>
        <dbReference type="EC" id="1.3.1.76"/>
    </reaction>
</comment>
<dbReference type="NCBIfam" id="NF004790">
    <property type="entry name" value="PRK06136.1"/>
    <property type="match status" value="1"/>
</dbReference>
<dbReference type="GO" id="GO:0051266">
    <property type="term" value="F:sirohydrochlorin ferrochelatase activity"/>
    <property type="evidence" value="ECO:0007669"/>
    <property type="project" value="UniProtKB-EC"/>
</dbReference>
<feature type="binding site" evidence="15">
    <location>
        <begin position="303"/>
        <end position="305"/>
    </location>
    <ligand>
        <name>S-adenosyl-L-methionine</name>
        <dbReference type="ChEBI" id="CHEBI:59789"/>
    </ligand>
</feature>